<dbReference type="EMBL" id="CAMPGE010015965">
    <property type="protein sequence ID" value="CAI2374552.1"/>
    <property type="molecule type" value="Genomic_DNA"/>
</dbReference>
<feature type="signal peptide" evidence="1">
    <location>
        <begin position="1"/>
        <end position="23"/>
    </location>
</feature>
<name>A0AAD1XKY3_EUPCR</name>
<accession>A0AAD1XKY3</accession>
<evidence type="ECO:0000313" key="3">
    <source>
        <dbReference type="Proteomes" id="UP001295684"/>
    </source>
</evidence>
<organism evidence="2 3">
    <name type="scientific">Euplotes crassus</name>
    <dbReference type="NCBI Taxonomy" id="5936"/>
    <lineage>
        <taxon>Eukaryota</taxon>
        <taxon>Sar</taxon>
        <taxon>Alveolata</taxon>
        <taxon>Ciliophora</taxon>
        <taxon>Intramacronucleata</taxon>
        <taxon>Spirotrichea</taxon>
        <taxon>Hypotrichia</taxon>
        <taxon>Euplotida</taxon>
        <taxon>Euplotidae</taxon>
        <taxon>Moneuplotes</taxon>
    </lineage>
</organism>
<gene>
    <name evidence="2" type="ORF">ECRASSUSDP1_LOCUS15907</name>
</gene>
<sequence>MKNAIFALMAVMMLTSSVVSVQARATGLKKNLKAQPTVQELFDSFLEGFDVNSFVTNSTECIHKTEKGYVDISEAVNHLIHRGWTWENHLDLLGSFGNMTPITRTCFDVAVGARDQITDFFGNFDGFIDFATQVKDGAIANAWEWYTISSAIVSSIQGNRPKEVAFQAGKALALLFKFNPRFTAQDIVKTIVSLPSLKPLEDFLVGFIEGSTVFDSENIKGCVSETEFLVQSVEDANKEFSRGTEAGFREGVFEIADVFERLKPLNEGCYKGANDVIRIVTNMYNTFNSPLDIVINAARNGPAISASALGLYQAFRNENWKTVGREGGRIFFYVFKTG</sequence>
<feature type="chain" id="PRO_5042015217" evidence="1">
    <location>
        <begin position="24"/>
        <end position="338"/>
    </location>
</feature>
<keyword evidence="3" id="KW-1185">Reference proteome</keyword>
<evidence type="ECO:0000313" key="2">
    <source>
        <dbReference type="EMBL" id="CAI2374552.1"/>
    </source>
</evidence>
<protein>
    <submittedName>
        <fullName evidence="2">Uncharacterized protein</fullName>
    </submittedName>
</protein>
<dbReference type="Proteomes" id="UP001295684">
    <property type="component" value="Unassembled WGS sequence"/>
</dbReference>
<evidence type="ECO:0000256" key="1">
    <source>
        <dbReference type="SAM" id="SignalP"/>
    </source>
</evidence>
<dbReference type="AlphaFoldDB" id="A0AAD1XKY3"/>
<proteinExistence type="predicted"/>
<comment type="caution">
    <text evidence="2">The sequence shown here is derived from an EMBL/GenBank/DDBJ whole genome shotgun (WGS) entry which is preliminary data.</text>
</comment>
<reference evidence="2" key="1">
    <citation type="submission" date="2023-07" db="EMBL/GenBank/DDBJ databases">
        <authorList>
            <consortium name="AG Swart"/>
            <person name="Singh M."/>
            <person name="Singh A."/>
            <person name="Seah K."/>
            <person name="Emmerich C."/>
        </authorList>
    </citation>
    <scope>NUCLEOTIDE SEQUENCE</scope>
    <source>
        <strain evidence="2">DP1</strain>
    </source>
</reference>
<keyword evidence="1" id="KW-0732">Signal</keyword>